<gene>
    <name evidence="3" type="ORF">ODALV1_LOCUS4008</name>
</gene>
<evidence type="ECO:0000313" key="3">
    <source>
        <dbReference type="EMBL" id="CAL8078134.1"/>
    </source>
</evidence>
<dbReference type="EMBL" id="CAXLJM020000013">
    <property type="protein sequence ID" value="CAL8078134.1"/>
    <property type="molecule type" value="Genomic_DNA"/>
</dbReference>
<keyword evidence="4" id="KW-1185">Reference proteome</keyword>
<reference evidence="3 4" key="1">
    <citation type="submission" date="2024-08" db="EMBL/GenBank/DDBJ databases">
        <authorList>
            <person name="Cucini C."/>
            <person name="Frati F."/>
        </authorList>
    </citation>
    <scope>NUCLEOTIDE SEQUENCE [LARGE SCALE GENOMIC DNA]</scope>
</reference>
<dbReference type="Proteomes" id="UP001642540">
    <property type="component" value="Unassembled WGS sequence"/>
</dbReference>
<proteinExistence type="predicted"/>
<evidence type="ECO:0000256" key="1">
    <source>
        <dbReference type="SAM" id="Coils"/>
    </source>
</evidence>
<keyword evidence="2" id="KW-0732">Signal</keyword>
<accession>A0ABP1PYQ4</accession>
<protein>
    <submittedName>
        <fullName evidence="3">Uncharacterized protein</fullName>
    </submittedName>
</protein>
<name>A0ABP1PYQ4_9HEXA</name>
<organism evidence="3 4">
    <name type="scientific">Orchesella dallaii</name>
    <dbReference type="NCBI Taxonomy" id="48710"/>
    <lineage>
        <taxon>Eukaryota</taxon>
        <taxon>Metazoa</taxon>
        <taxon>Ecdysozoa</taxon>
        <taxon>Arthropoda</taxon>
        <taxon>Hexapoda</taxon>
        <taxon>Collembola</taxon>
        <taxon>Entomobryomorpha</taxon>
        <taxon>Entomobryoidea</taxon>
        <taxon>Orchesellidae</taxon>
        <taxon>Orchesellinae</taxon>
        <taxon>Orchesella</taxon>
    </lineage>
</organism>
<feature type="coiled-coil region" evidence="1">
    <location>
        <begin position="1630"/>
        <end position="1657"/>
    </location>
</feature>
<sequence>MAVSNFQILTILVSALLVLLISNVSSNDASDKPALDSVDPVMEDQLNTMMDSIMIDLTDKYQNIKSDEFWHQYTFGSGNVNREVIRVENIDQHHIPGDFIQWKASKLGLSQFLLGLQKNSFEVYDSQLQKIVAKDVSSSLNAMEVFSRWDVNENSPVMIIMLATSEPSLIILKSTGKTIQELGSFPLNSKVKNMMMCRVSNNEKVVLVPENSKSPISIYSIDFSDDASQAHVWFSQRFPEREFNAAMVHQPDTMDSILIISKEDQLKIYNFDAEAGQFDIQQTLQLHKGCSDLFTFTMMYQHYVGCTTSDSSQLVHFITYDYNMNEYFEKDSFGTIAAADIFPVAVTGSRDDLILIRRKSDGNLNVLTYDGEKEFSVEQECTLDACGSTASFTKGASFTFDDSAALVLPTAANDKTKGAPVIVLFTDIFSKPSPTFEHSMGLFDEFKMLSKEMTEWRTVVKEAESVLSRSLKTDSDNVITGNWNVHSISTEHVSVEGREANSEDVFNVLKFGDVQWTEEDFASTNDKINSRMIAMDDSINAIMRELQDALLVNSPEQQVVSSSTILRGGIIADTVAANTVTGGTLWGQKTIDFLGSLAQKGNEVRVNGVLSFDKPVTTGQLFATKINDVEVGNFARLSANNVFQCTYSFESIQAMQDLNVGLVNGRNLAESVVMPNNIDGFRFVDGIVAYRDVESVEKHPFEDVFLKSVPQTMSSEMVFTDVEINAPVSVGQINGRDFKDFLSKHVTKNHQGKIRGLKTFTDEATLTNMFISGKWNGLSFPQTFISSSNPLVVLSGEKSFSRLVADKVFVKNEIDGVNTDDTVSLSSPDTLNAEWDFTGDTKILNNIAVEHTVDGILMEHLPHEGTLESTKNNFDPNGDIEFASPLHVESLKVHSTINGKNFDEIFGHLLLFDGTECVVPGHTTISGDVVFADMQIENNEINSSPIQNFLTKSTVQTIKSPVSLSNEAFFEEMYSLGHFDTVWVQDVVDKALRTTANIKSDESLTSIPWDVHFNSIECKDNLRVAGAINGVLNYGLAAARTRGIPNQVFVGPITTGNLTFKNLGTTHLNLKEGRTLQTLDVMAWKETRAKLSEPTTFTKPMVTSQIAVQSNMATNTINGISLEELQHKVFRTDRQSQIFEGPIEFQKGLKMESGEVIFHDKVNGFDLNEIVKNGFPLHSDSSSPISIDKQWQFESIKTTKGINVNGNVCGVDLNLLQSDSVKRSEKDVQILGEKSFSQPIQVFGGIMSPRINNVNFQDDIFLLHEEQDIKNHASFTTSNIKGKIQADSINNLPISWLSDMYSFQDGCHVLNNNVKINDGITSESLSIEGNTQGRNFDEFLKKAFKPTDSNIAFSSDVLMKNPITVENDVQTNNYNGININDLSNKIVRLDESHTLDQPVVFTNSIVAQDTLSINGNLESKRLDSNVDWNNLVSNAVRINDANNVLNFENIQFDHLVASSPLTISNLNGKPFDHYATTNTVQDMGTLKIAKVVMNSSSVDIKGKMGAFDISEEFKDTLMANHPGMQRLSGDTVIKGPVHVMQDINCFGSEFKKQVVTTHHDLTIRGPVEFSSPLTVLGEMKVTEPIQGHSVESIFSNVLTTEHTQVISENWEFQGPVTFKQNVTGKGMTEKVNIQALVERKQQEVRKARSRVLEERNSFQRRCNDLHQFSDEIANSPMKLDLFDLHQTIALQNEGSNVLTVGNADSMVILVQATNCQLTRYRWQTGSELFHKVLETPTNIGNVESWQSVSNPEGETLVVFSKSVSDCSRDSGLSLLTLSAADHSVPLDITKISDDNVKSFKMVLQESTGEVMLFTLFTERSKQLDILRWDGSQFSRNGFLKFDLDMERVDVTATSSGFQVMCHNKDTVHMYQYIAEQNQAVLEISHTILASTTAPLAMFNNFQLTYALVPESGASSPSMIQPTCNFQLMRFVDGVVQPVQKIQVPEVISATHLPFAEKNFMVFLSKSHGLTIHKFRGLSGFEQLGSPYKIFGGQILKSFTVKVGGFDAPRPFLLVLSRNNVEIYNGKVFGDVFNINFEQLCKV</sequence>
<evidence type="ECO:0000313" key="4">
    <source>
        <dbReference type="Proteomes" id="UP001642540"/>
    </source>
</evidence>
<feature type="chain" id="PRO_5045629496" evidence="2">
    <location>
        <begin position="27"/>
        <end position="2042"/>
    </location>
</feature>
<feature type="signal peptide" evidence="2">
    <location>
        <begin position="1"/>
        <end position="26"/>
    </location>
</feature>
<comment type="caution">
    <text evidence="3">The sequence shown here is derived from an EMBL/GenBank/DDBJ whole genome shotgun (WGS) entry which is preliminary data.</text>
</comment>
<evidence type="ECO:0000256" key="2">
    <source>
        <dbReference type="SAM" id="SignalP"/>
    </source>
</evidence>
<keyword evidence="1" id="KW-0175">Coiled coil</keyword>